<proteinExistence type="predicted"/>
<protein>
    <submittedName>
        <fullName evidence="3">Uncharacterized protein</fullName>
    </submittedName>
</protein>
<feature type="non-terminal residue" evidence="3">
    <location>
        <position position="330"/>
    </location>
</feature>
<dbReference type="AlphaFoldDB" id="A0A146JZL4"/>
<feature type="compositionally biased region" description="Polar residues" evidence="2">
    <location>
        <begin position="302"/>
        <end position="311"/>
    </location>
</feature>
<feature type="coiled-coil region" evidence="1">
    <location>
        <begin position="233"/>
        <end position="260"/>
    </location>
</feature>
<sequence length="330" mass="39098">TTNVHEEIKDQLTEFEQRVKLSKAALQQKVVMTSSEYETQVHLIQEMLSERQRFDSKYDLLSEQYRAAKQNEQLLQRNFDEQMQTEKQFLRSIENELFQLPDEYKVKLLSKDDLLEQIQKLNKYIQNVKSQSQIAQLIVQEKAQTIQNLNTEIQQLNDQLQKSFDLVKEKTDQSSNMALQISQQEENANRLQRVEQNYQKLVQLNGDYLIQITQLQKEVQQKTRQTVLEKQITEDIKAINIKLREEIQELNQKIKEIQVDNSKYDEFKHKENIYLKQIEDLHRWEETHKQIIAAQGEELIKSQSGKNNATKTVKHSKNFDLSMKQSSTPS</sequence>
<reference evidence="3" key="1">
    <citation type="submission" date="2015-07" db="EMBL/GenBank/DDBJ databases">
        <title>Adaptation to a free-living lifestyle via gene acquisitions in the diplomonad Trepomonas sp. PC1.</title>
        <authorList>
            <person name="Xu F."/>
            <person name="Jerlstrom-Hultqvist J."/>
            <person name="Kolisko M."/>
            <person name="Simpson A.G.B."/>
            <person name="Roger A.J."/>
            <person name="Svard S.G."/>
            <person name="Andersson J.O."/>
        </authorList>
    </citation>
    <scope>NUCLEOTIDE SEQUENCE</scope>
    <source>
        <strain evidence="3">PC1</strain>
    </source>
</reference>
<evidence type="ECO:0000256" key="1">
    <source>
        <dbReference type="SAM" id="Coils"/>
    </source>
</evidence>
<gene>
    <name evidence="3" type="ORF">TPC1_31654</name>
</gene>
<evidence type="ECO:0000256" key="2">
    <source>
        <dbReference type="SAM" id="MobiDB-lite"/>
    </source>
</evidence>
<name>A0A146JZL4_9EUKA</name>
<feature type="region of interest" description="Disordered" evidence="2">
    <location>
        <begin position="302"/>
        <end position="330"/>
    </location>
</feature>
<organism evidence="3">
    <name type="scientific">Trepomonas sp. PC1</name>
    <dbReference type="NCBI Taxonomy" id="1076344"/>
    <lineage>
        <taxon>Eukaryota</taxon>
        <taxon>Metamonada</taxon>
        <taxon>Diplomonadida</taxon>
        <taxon>Hexamitidae</taxon>
        <taxon>Hexamitinae</taxon>
        <taxon>Trepomonas</taxon>
    </lineage>
</organism>
<feature type="coiled-coil region" evidence="1">
    <location>
        <begin position="111"/>
        <end position="201"/>
    </location>
</feature>
<evidence type="ECO:0000313" key="3">
    <source>
        <dbReference type="EMBL" id="JAP88851.1"/>
    </source>
</evidence>
<keyword evidence="1" id="KW-0175">Coiled coil</keyword>
<dbReference type="EMBL" id="GDID01007755">
    <property type="protein sequence ID" value="JAP88851.1"/>
    <property type="molecule type" value="Transcribed_RNA"/>
</dbReference>
<feature type="non-terminal residue" evidence="3">
    <location>
        <position position="1"/>
    </location>
</feature>
<accession>A0A146JZL4</accession>